<evidence type="ECO:0000256" key="8">
    <source>
        <dbReference type="ARBA" id="ARBA00022741"/>
    </source>
</evidence>
<organism evidence="19 20">
    <name type="scientific">Lasallia pustulata</name>
    <dbReference type="NCBI Taxonomy" id="136370"/>
    <lineage>
        <taxon>Eukaryota</taxon>
        <taxon>Fungi</taxon>
        <taxon>Dikarya</taxon>
        <taxon>Ascomycota</taxon>
        <taxon>Pezizomycotina</taxon>
        <taxon>Lecanoromycetes</taxon>
        <taxon>OSLEUM clade</taxon>
        <taxon>Umbilicariomycetidae</taxon>
        <taxon>Umbilicariales</taxon>
        <taxon>Umbilicariaceae</taxon>
        <taxon>Lasallia</taxon>
    </lineage>
</organism>
<gene>
    <name evidence="19" type="ORF">FRX48_02603</name>
</gene>
<comment type="catalytic activity">
    <reaction evidence="1">
        <text>5-(2-hydroxyethyl)-4-methylthiazole + ATP = 4-methyl-5-(2-phosphooxyethyl)-thiazole + ADP + H(+)</text>
        <dbReference type="Rhea" id="RHEA:24212"/>
        <dbReference type="ChEBI" id="CHEBI:15378"/>
        <dbReference type="ChEBI" id="CHEBI:17957"/>
        <dbReference type="ChEBI" id="CHEBI:30616"/>
        <dbReference type="ChEBI" id="CHEBI:58296"/>
        <dbReference type="ChEBI" id="CHEBI:456216"/>
        <dbReference type="EC" id="2.7.1.50"/>
    </reaction>
</comment>
<comment type="catalytic activity">
    <reaction evidence="15">
        <text>2-[(2R,5Z)-2-carboxy-4-methylthiazol-5(2H)-ylidene]ethyl phosphate + 4-amino-2-methyl-5-(diphosphooxymethyl)pyrimidine + 2 H(+) = thiamine phosphate + CO2 + diphosphate</text>
        <dbReference type="Rhea" id="RHEA:47844"/>
        <dbReference type="ChEBI" id="CHEBI:15378"/>
        <dbReference type="ChEBI" id="CHEBI:16526"/>
        <dbReference type="ChEBI" id="CHEBI:33019"/>
        <dbReference type="ChEBI" id="CHEBI:37575"/>
        <dbReference type="ChEBI" id="CHEBI:57841"/>
        <dbReference type="ChEBI" id="CHEBI:62899"/>
        <dbReference type="EC" id="2.5.1.3"/>
    </reaction>
</comment>
<dbReference type="CDD" id="cd00564">
    <property type="entry name" value="TMP_TenI"/>
    <property type="match status" value="1"/>
</dbReference>
<dbReference type="PANTHER" id="PTHR20857:SF23">
    <property type="entry name" value="THIAMINE BIOSYNTHETIC BIFUNCTIONAL ENZYME"/>
    <property type="match status" value="1"/>
</dbReference>
<comment type="pathway">
    <text evidence="5">Cofactor biosynthesis; thiamine diphosphate biosynthesis; thiamine phosphate from 4-amino-2-methyl-5-diphosphomethylpyrimidine and 4-methyl-5-(2-phosphoethyl)-thiazole: step 1/1.</text>
</comment>
<evidence type="ECO:0000256" key="6">
    <source>
        <dbReference type="ARBA" id="ARBA00022679"/>
    </source>
</evidence>
<dbReference type="InterPro" id="IPR034291">
    <property type="entry name" value="TMP_synthase"/>
</dbReference>
<keyword evidence="8" id="KW-0547">Nucleotide-binding</keyword>
<evidence type="ECO:0000256" key="5">
    <source>
        <dbReference type="ARBA" id="ARBA00005165"/>
    </source>
</evidence>
<name>A0A5M8PZX5_9LECA</name>
<keyword evidence="9 19" id="KW-0418">Kinase</keyword>
<evidence type="ECO:0000256" key="11">
    <source>
        <dbReference type="ARBA" id="ARBA00022842"/>
    </source>
</evidence>
<dbReference type="NCBIfam" id="TIGR00693">
    <property type="entry name" value="thiE"/>
    <property type="match status" value="1"/>
</dbReference>
<keyword evidence="6" id="KW-0808">Transferase</keyword>
<comment type="caution">
    <text evidence="19">The sequence shown here is derived from an EMBL/GenBank/DDBJ whole genome shotgun (WGS) entry which is preliminary data.</text>
</comment>
<dbReference type="Pfam" id="PF02581">
    <property type="entry name" value="TMP-TENI"/>
    <property type="match status" value="1"/>
</dbReference>
<dbReference type="InterPro" id="IPR036206">
    <property type="entry name" value="ThiamineP_synth_sf"/>
</dbReference>
<dbReference type="EMBL" id="VXIT01000003">
    <property type="protein sequence ID" value="KAA6414240.1"/>
    <property type="molecule type" value="Genomic_DNA"/>
</dbReference>
<accession>A0A5M8PZX5</accession>
<comment type="pathway">
    <text evidence="4">Cofactor biosynthesis; thiamine diphosphate biosynthesis; 4-methyl-5-(2-phosphoethyl)-thiazole from 5-(2-hydroxyethyl)-4-methylthiazole: step 1/1.</text>
</comment>
<dbReference type="AlphaFoldDB" id="A0A5M8PZX5"/>
<dbReference type="InterPro" id="IPR022998">
    <property type="entry name" value="ThiamineP_synth_TenI"/>
</dbReference>
<dbReference type="SUPFAM" id="SSF51391">
    <property type="entry name" value="Thiamin phosphate synthase"/>
    <property type="match status" value="1"/>
</dbReference>
<evidence type="ECO:0000313" key="19">
    <source>
        <dbReference type="EMBL" id="KAA6414240.1"/>
    </source>
</evidence>
<dbReference type="HAMAP" id="MF_00228">
    <property type="entry name" value="Thz_kinase"/>
    <property type="match status" value="1"/>
</dbReference>
<dbReference type="UniPathway" id="UPA00060">
    <property type="reaction ID" value="UER00139"/>
</dbReference>
<comment type="catalytic activity">
    <reaction evidence="13">
        <text>4-methyl-5-(2-phosphooxyethyl)-thiazole + 4-amino-2-methyl-5-(diphosphooxymethyl)pyrimidine + H(+) = thiamine phosphate + diphosphate</text>
        <dbReference type="Rhea" id="RHEA:22328"/>
        <dbReference type="ChEBI" id="CHEBI:15378"/>
        <dbReference type="ChEBI" id="CHEBI:33019"/>
        <dbReference type="ChEBI" id="CHEBI:37575"/>
        <dbReference type="ChEBI" id="CHEBI:57841"/>
        <dbReference type="ChEBI" id="CHEBI:58296"/>
        <dbReference type="EC" id="2.5.1.3"/>
    </reaction>
</comment>
<evidence type="ECO:0000256" key="9">
    <source>
        <dbReference type="ARBA" id="ARBA00022777"/>
    </source>
</evidence>
<evidence type="ECO:0000256" key="14">
    <source>
        <dbReference type="ARBA" id="ARBA00047851"/>
    </source>
</evidence>
<dbReference type="Proteomes" id="UP000324767">
    <property type="component" value="Unassembled WGS sequence"/>
</dbReference>
<dbReference type="HAMAP" id="MF_00097">
    <property type="entry name" value="TMP_synthase"/>
    <property type="match status" value="1"/>
</dbReference>
<evidence type="ECO:0000256" key="3">
    <source>
        <dbReference type="ARBA" id="ARBA00003814"/>
    </source>
</evidence>
<dbReference type="GO" id="GO:0009229">
    <property type="term" value="P:thiamine diphosphate biosynthetic process"/>
    <property type="evidence" value="ECO:0007669"/>
    <property type="project" value="UniProtKB-UniPathway"/>
</dbReference>
<keyword evidence="10" id="KW-0067">ATP-binding</keyword>
<dbReference type="GO" id="GO:0005524">
    <property type="term" value="F:ATP binding"/>
    <property type="evidence" value="ECO:0007669"/>
    <property type="project" value="UniProtKB-KW"/>
</dbReference>
<dbReference type="FunFam" id="3.40.1190.20:FF:000042">
    <property type="entry name" value="Probable thiamine biosynthetic bifunctional enzyme"/>
    <property type="match status" value="1"/>
</dbReference>
<comment type="function">
    <text evidence="3">Condenses 4-methyl-5-(beta-hydroxyethyl)thiazole monophosphate (THZ-P) and 2-methyl-4-amino-5-hydroxymethyl pyrimidine pyrophosphate (HMP-PP) to form thiamine monophosphate (TMP).</text>
</comment>
<comment type="similarity">
    <text evidence="16">In the C-terminal section; belongs to the Thz kinase family.</text>
</comment>
<dbReference type="Gene3D" id="3.20.20.70">
    <property type="entry name" value="Aldolase class I"/>
    <property type="match status" value="1"/>
</dbReference>
<reference evidence="19 20" key="1">
    <citation type="submission" date="2019-09" db="EMBL/GenBank/DDBJ databases">
        <title>The hologenome of the rock-dwelling lichen Lasallia pustulata.</title>
        <authorList>
            <person name="Greshake Tzovaras B."/>
            <person name="Segers F."/>
            <person name="Bicker A."/>
            <person name="Dal Grande F."/>
            <person name="Otte J."/>
            <person name="Hankeln T."/>
            <person name="Schmitt I."/>
            <person name="Ebersberger I."/>
        </authorList>
    </citation>
    <scope>NUCLEOTIDE SEQUENCE [LARGE SCALE GENOMIC DNA]</scope>
    <source>
        <strain evidence="19">A1-1</strain>
    </source>
</reference>
<dbReference type="GO" id="GO:0009228">
    <property type="term" value="P:thiamine biosynthetic process"/>
    <property type="evidence" value="ECO:0007669"/>
    <property type="project" value="UniProtKB-KW"/>
</dbReference>
<dbReference type="InterPro" id="IPR000417">
    <property type="entry name" value="Hyethyz_kinase"/>
</dbReference>
<evidence type="ECO:0000256" key="7">
    <source>
        <dbReference type="ARBA" id="ARBA00022723"/>
    </source>
</evidence>
<sequence length="530" mass="55426">MSWYGKTSSPGIAMAVDYSLYLVTDSTQAILGDRDLVTVVRAALEGGVTIVQYRDKTSETAELIRIGKQLHAITKEHNVPLLINDRVDVALAVGAEGVHVGQDDMGLATARKLMGPDAVIGVSCNSIDEAQKAAAGGASYLGIGTMFATSTKQNVRSVIGTAGTRAILTALSDMDEKVASVAIGGINASNLQRVMYQSKATFKGLDGVAVVSAIFGAEDPKAMASELRRLGRTPPAFVTAHGNKATAVEDLLAAVPGLVTELGKSAPLCHNMTNLVVQNFAASVALSIGASPIMSNYGEEAEDLARLSGALVINMGTITPEGLQNYRLALKAYNSQGGPVVLDPVGAGATRIRQEGVKSLMAGGYFDVIKGNENEIKTVWGEGSVQQKGVDSGKSTASGVDMALLVKKLAARERNVTLMTGRTDYLSDGERTYSIRNGDDYLGQITGSGCTLGTTIASFLAVHKEDKLLATLAGVLMFEIAAEHAARRADVKGPGTFVPAFIDELHLVAKHAAMGGSVWIEGAKVEVMDV</sequence>
<dbReference type="GO" id="GO:0004417">
    <property type="term" value="F:hydroxyethylthiazole kinase activity"/>
    <property type="evidence" value="ECO:0007669"/>
    <property type="project" value="UniProtKB-EC"/>
</dbReference>
<dbReference type="GO" id="GO:0005737">
    <property type="term" value="C:cytoplasm"/>
    <property type="evidence" value="ECO:0007669"/>
    <property type="project" value="TreeGrafter"/>
</dbReference>
<evidence type="ECO:0000313" key="20">
    <source>
        <dbReference type="Proteomes" id="UP000324767"/>
    </source>
</evidence>
<dbReference type="Gene3D" id="3.40.1190.20">
    <property type="match status" value="1"/>
</dbReference>
<comment type="similarity">
    <text evidence="17">In the N-terminal section; belongs to the thiamine-phosphate synthase family.</text>
</comment>
<keyword evidence="12" id="KW-0784">Thiamine biosynthesis</keyword>
<evidence type="ECO:0000256" key="17">
    <source>
        <dbReference type="ARBA" id="ARBA00061283"/>
    </source>
</evidence>
<dbReference type="InterPro" id="IPR013785">
    <property type="entry name" value="Aldolase_TIM"/>
</dbReference>
<dbReference type="PANTHER" id="PTHR20857">
    <property type="entry name" value="THIAMINE-PHOSPHATE PYROPHOSPHORYLASE"/>
    <property type="match status" value="1"/>
</dbReference>
<dbReference type="GO" id="GO:0004789">
    <property type="term" value="F:thiamine-phosphate diphosphorylase activity"/>
    <property type="evidence" value="ECO:0007669"/>
    <property type="project" value="UniProtKB-EC"/>
</dbReference>
<evidence type="ECO:0000256" key="15">
    <source>
        <dbReference type="ARBA" id="ARBA00047883"/>
    </source>
</evidence>
<evidence type="ECO:0000256" key="13">
    <source>
        <dbReference type="ARBA" id="ARBA00047334"/>
    </source>
</evidence>
<evidence type="ECO:0000256" key="4">
    <source>
        <dbReference type="ARBA" id="ARBA00004868"/>
    </source>
</evidence>
<evidence type="ECO:0000256" key="2">
    <source>
        <dbReference type="ARBA" id="ARBA00001946"/>
    </source>
</evidence>
<evidence type="ECO:0000256" key="10">
    <source>
        <dbReference type="ARBA" id="ARBA00022840"/>
    </source>
</evidence>
<comment type="catalytic activity">
    <reaction evidence="14">
        <text>2-(2-carboxy-4-methylthiazol-5-yl)ethyl phosphate + 4-amino-2-methyl-5-(diphosphooxymethyl)pyrimidine + 2 H(+) = thiamine phosphate + CO2 + diphosphate</text>
        <dbReference type="Rhea" id="RHEA:47848"/>
        <dbReference type="ChEBI" id="CHEBI:15378"/>
        <dbReference type="ChEBI" id="CHEBI:16526"/>
        <dbReference type="ChEBI" id="CHEBI:33019"/>
        <dbReference type="ChEBI" id="CHEBI:37575"/>
        <dbReference type="ChEBI" id="CHEBI:57841"/>
        <dbReference type="ChEBI" id="CHEBI:62890"/>
        <dbReference type="EC" id="2.5.1.3"/>
    </reaction>
</comment>
<keyword evidence="7" id="KW-0479">Metal-binding</keyword>
<evidence type="ECO:0000259" key="18">
    <source>
        <dbReference type="Pfam" id="PF02581"/>
    </source>
</evidence>
<evidence type="ECO:0000256" key="12">
    <source>
        <dbReference type="ARBA" id="ARBA00022977"/>
    </source>
</evidence>
<dbReference type="GO" id="GO:0000287">
    <property type="term" value="F:magnesium ion binding"/>
    <property type="evidence" value="ECO:0007669"/>
    <property type="project" value="InterPro"/>
</dbReference>
<dbReference type="SUPFAM" id="SSF53613">
    <property type="entry name" value="Ribokinase-like"/>
    <property type="match status" value="1"/>
</dbReference>
<protein>
    <submittedName>
        <fullName evidence="19">Hydroxyethylthiazole kinase</fullName>
    </submittedName>
</protein>
<evidence type="ECO:0000256" key="16">
    <source>
        <dbReference type="ARBA" id="ARBA00061146"/>
    </source>
</evidence>
<dbReference type="PRINTS" id="PR01099">
    <property type="entry name" value="HYETHTZKNASE"/>
</dbReference>
<dbReference type="InterPro" id="IPR029056">
    <property type="entry name" value="Ribokinase-like"/>
</dbReference>
<comment type="cofactor">
    <cofactor evidence="2">
        <name>Mg(2+)</name>
        <dbReference type="ChEBI" id="CHEBI:18420"/>
    </cofactor>
</comment>
<dbReference type="NCBIfam" id="NF006830">
    <property type="entry name" value="PRK09355.1"/>
    <property type="match status" value="1"/>
</dbReference>
<dbReference type="FunFam" id="3.20.20.70:FF:000104">
    <property type="entry name" value="Thiamine biosynthetic bifunctional enzyme"/>
    <property type="match status" value="1"/>
</dbReference>
<dbReference type="Pfam" id="PF02110">
    <property type="entry name" value="HK"/>
    <property type="match status" value="1"/>
</dbReference>
<dbReference type="CDD" id="cd01170">
    <property type="entry name" value="THZ_kinase"/>
    <property type="match status" value="1"/>
</dbReference>
<dbReference type="OrthoDB" id="4994at2759"/>
<dbReference type="NCBIfam" id="TIGR00694">
    <property type="entry name" value="thiM"/>
    <property type="match status" value="1"/>
</dbReference>
<feature type="domain" description="Thiamine phosphate synthase/TenI" evidence="18">
    <location>
        <begin position="20"/>
        <end position="214"/>
    </location>
</feature>
<keyword evidence="11" id="KW-0460">Magnesium</keyword>
<proteinExistence type="inferred from homology"/>
<evidence type="ECO:0000256" key="1">
    <source>
        <dbReference type="ARBA" id="ARBA00001771"/>
    </source>
</evidence>